<dbReference type="EMBL" id="BAABME010001473">
    <property type="protein sequence ID" value="GAA0149806.1"/>
    <property type="molecule type" value="Genomic_DNA"/>
</dbReference>
<feature type="signal peptide" evidence="2">
    <location>
        <begin position="1"/>
        <end position="27"/>
    </location>
</feature>
<gene>
    <name evidence="3" type="ORF">LIER_08891</name>
</gene>
<name>A0AAV3PEV3_LITER</name>
<comment type="caution">
    <text evidence="3">The sequence shown here is derived from an EMBL/GenBank/DDBJ whole genome shotgun (WGS) entry which is preliminary data.</text>
</comment>
<evidence type="ECO:0000256" key="1">
    <source>
        <dbReference type="SAM" id="MobiDB-lite"/>
    </source>
</evidence>
<reference evidence="3 4" key="1">
    <citation type="submission" date="2024-01" db="EMBL/GenBank/DDBJ databases">
        <title>The complete chloroplast genome sequence of Lithospermum erythrorhizon: insights into the phylogenetic relationship among Boraginaceae species and the maternal lineages of purple gromwells.</title>
        <authorList>
            <person name="Okada T."/>
            <person name="Watanabe K."/>
        </authorList>
    </citation>
    <scope>NUCLEOTIDE SEQUENCE [LARGE SCALE GENOMIC DNA]</scope>
</reference>
<evidence type="ECO:0000313" key="3">
    <source>
        <dbReference type="EMBL" id="GAA0149806.1"/>
    </source>
</evidence>
<dbReference type="AlphaFoldDB" id="A0AAV3PEV3"/>
<feature type="region of interest" description="Disordered" evidence="1">
    <location>
        <begin position="49"/>
        <end position="83"/>
    </location>
</feature>
<sequence>MLQMRVFLLTFLSVLLIISSFPRLIHSSDVAASIVPPVPGKRHRHQEVHQKFQRQNHGSFRGPHKHLINPTIDHPFHVPEMAA</sequence>
<evidence type="ECO:0000313" key="4">
    <source>
        <dbReference type="Proteomes" id="UP001454036"/>
    </source>
</evidence>
<proteinExistence type="predicted"/>
<feature type="chain" id="PRO_5043898580" evidence="2">
    <location>
        <begin position="28"/>
        <end position="83"/>
    </location>
</feature>
<accession>A0AAV3PEV3</accession>
<keyword evidence="2" id="KW-0732">Signal</keyword>
<dbReference type="Proteomes" id="UP001454036">
    <property type="component" value="Unassembled WGS sequence"/>
</dbReference>
<protein>
    <submittedName>
        <fullName evidence="3">Uncharacterized protein</fullName>
    </submittedName>
</protein>
<evidence type="ECO:0000256" key="2">
    <source>
        <dbReference type="SAM" id="SignalP"/>
    </source>
</evidence>
<organism evidence="3 4">
    <name type="scientific">Lithospermum erythrorhizon</name>
    <name type="common">Purple gromwell</name>
    <name type="synonym">Lithospermum officinale var. erythrorhizon</name>
    <dbReference type="NCBI Taxonomy" id="34254"/>
    <lineage>
        <taxon>Eukaryota</taxon>
        <taxon>Viridiplantae</taxon>
        <taxon>Streptophyta</taxon>
        <taxon>Embryophyta</taxon>
        <taxon>Tracheophyta</taxon>
        <taxon>Spermatophyta</taxon>
        <taxon>Magnoliopsida</taxon>
        <taxon>eudicotyledons</taxon>
        <taxon>Gunneridae</taxon>
        <taxon>Pentapetalae</taxon>
        <taxon>asterids</taxon>
        <taxon>lamiids</taxon>
        <taxon>Boraginales</taxon>
        <taxon>Boraginaceae</taxon>
        <taxon>Boraginoideae</taxon>
        <taxon>Lithospermeae</taxon>
        <taxon>Lithospermum</taxon>
    </lineage>
</organism>
<keyword evidence="4" id="KW-1185">Reference proteome</keyword>